<evidence type="ECO:0000313" key="2">
    <source>
        <dbReference type="Proteomes" id="UP001057455"/>
    </source>
</evidence>
<sequence>MLFTISLTDGIPINIFREDDELMIPSFVYSTVQSSSKVAKAALRLDVAVIVLFLVLVDLKELLESNEFLSPGLFSVGILSSVFFSDLLSLVLISLPDGAAHMDPEESPFVTDGTFTNAGTEWLLAGKEAWAQGLMLEFRVTKLGHGPSVVRLRCIPLGIKGSVGNGYIDITVSSTQ</sequence>
<evidence type="ECO:0000313" key="1">
    <source>
        <dbReference type="EMBL" id="GFE53651.1"/>
    </source>
</evidence>
<reference evidence="1" key="1">
    <citation type="submission" date="2019-12" db="EMBL/GenBank/DDBJ databases">
        <title>Genome sequence of Babesia ovis.</title>
        <authorList>
            <person name="Yamagishi J."/>
            <person name="Sevinc F."/>
            <person name="Xuan X."/>
        </authorList>
    </citation>
    <scope>NUCLEOTIDE SEQUENCE</scope>
    <source>
        <strain evidence="1">Selcuk</strain>
    </source>
</reference>
<gene>
    <name evidence="1" type="ORF">BaOVIS_010550</name>
</gene>
<dbReference type="AlphaFoldDB" id="A0A9W5WU87"/>
<accession>A0A9W5WU87</accession>
<dbReference type="EMBL" id="BLIY01000007">
    <property type="protein sequence ID" value="GFE53651.1"/>
    <property type="molecule type" value="Genomic_DNA"/>
</dbReference>
<comment type="caution">
    <text evidence="1">The sequence shown here is derived from an EMBL/GenBank/DDBJ whole genome shotgun (WGS) entry which is preliminary data.</text>
</comment>
<dbReference type="Proteomes" id="UP001057455">
    <property type="component" value="Unassembled WGS sequence"/>
</dbReference>
<protein>
    <submittedName>
        <fullName evidence="1">Uncharacterized protein</fullName>
    </submittedName>
</protein>
<proteinExistence type="predicted"/>
<keyword evidence="2" id="KW-1185">Reference proteome</keyword>
<name>A0A9W5WU87_BABOV</name>
<organism evidence="1 2">
    <name type="scientific">Babesia ovis</name>
    <dbReference type="NCBI Taxonomy" id="5869"/>
    <lineage>
        <taxon>Eukaryota</taxon>
        <taxon>Sar</taxon>
        <taxon>Alveolata</taxon>
        <taxon>Apicomplexa</taxon>
        <taxon>Aconoidasida</taxon>
        <taxon>Piroplasmida</taxon>
        <taxon>Babesiidae</taxon>
        <taxon>Babesia</taxon>
    </lineage>
</organism>